<dbReference type="AlphaFoldDB" id="A0A2U0UP54"/>
<sequence>MNRDIAKIVSLIVILCLTGCGENDVKDDETLGFTTINMMNELNGKTYLDNTGIYINKTNNFTSQSWYIVDVDSRVKVIKKDTQYDLGNLTYLAAVQYKHWFEAYNPYDIIKFPSGKNAICCGAIFYKFYPVSSIQEDGIIKGAVVKYSKHTANSEILPPKETSIGKMTKPYDNIEYTIPENTEFLAGDYLKAELKYFDIQLKDGKLKIRLKKYVDKQEGPYGDYIIYLRYGTIYTSLVFHVTE</sequence>
<organism evidence="1 2">
    <name type="scientific">Hallella colorans</name>
    <dbReference type="NCBI Taxonomy" id="1703337"/>
    <lineage>
        <taxon>Bacteria</taxon>
        <taxon>Pseudomonadati</taxon>
        <taxon>Bacteroidota</taxon>
        <taxon>Bacteroidia</taxon>
        <taxon>Bacteroidales</taxon>
        <taxon>Prevotellaceae</taxon>
        <taxon>Hallella</taxon>
    </lineage>
</organism>
<dbReference type="EMBL" id="QENY01000001">
    <property type="protein sequence ID" value="PVX59422.1"/>
    <property type="molecule type" value="Genomic_DNA"/>
</dbReference>
<name>A0A2U0UP54_9BACT</name>
<dbReference type="Proteomes" id="UP000245870">
    <property type="component" value="Unassembled WGS sequence"/>
</dbReference>
<protein>
    <submittedName>
        <fullName evidence="1">Uncharacterized protein DUF5036</fullName>
    </submittedName>
</protein>
<comment type="caution">
    <text evidence="1">The sequence shown here is derived from an EMBL/GenBank/DDBJ whole genome shotgun (WGS) entry which is preliminary data.</text>
</comment>
<keyword evidence="2" id="KW-1185">Reference proteome</keyword>
<reference evidence="1 2" key="1">
    <citation type="submission" date="2018-05" db="EMBL/GenBank/DDBJ databases">
        <title>Genomic Encyclopedia of Type Strains, Phase IV (KMG-IV): sequencing the most valuable type-strain genomes for metagenomic binning, comparative biology and taxonomic classification.</title>
        <authorList>
            <person name="Goeker M."/>
        </authorList>
    </citation>
    <scope>NUCLEOTIDE SEQUENCE [LARGE SCALE GENOMIC DNA]</scope>
    <source>
        <strain evidence="1 2">DSM 100333</strain>
    </source>
</reference>
<dbReference type="RefSeq" id="WP_116615574.1">
    <property type="nucleotide sequence ID" value="NZ_QENY01000001.1"/>
</dbReference>
<evidence type="ECO:0000313" key="2">
    <source>
        <dbReference type="Proteomes" id="UP000245870"/>
    </source>
</evidence>
<dbReference type="Pfam" id="PF16439">
    <property type="entry name" value="DUF5036"/>
    <property type="match status" value="1"/>
</dbReference>
<proteinExistence type="predicted"/>
<gene>
    <name evidence="1" type="ORF">C7379_101194</name>
</gene>
<accession>A0A2U0UP54</accession>
<dbReference type="OrthoDB" id="1083121at2"/>
<evidence type="ECO:0000313" key="1">
    <source>
        <dbReference type="EMBL" id="PVX59422.1"/>
    </source>
</evidence>
<dbReference type="InterPro" id="IPR032217">
    <property type="entry name" value="DUF5036"/>
</dbReference>